<protein>
    <recommendedName>
        <fullName evidence="9 10">Protein translocase subunit SecY</fullName>
    </recommendedName>
</protein>
<reference evidence="14 15" key="1">
    <citation type="submission" date="2019-09" db="EMBL/GenBank/DDBJ databases">
        <authorList>
            <person name="Cao W.R."/>
        </authorList>
    </citation>
    <scope>NUCLEOTIDE SEQUENCE [LARGE SCALE GENOMIC DNA]</scope>
    <source>
        <strain evidence="14 15">B1N29</strain>
    </source>
</reference>
<evidence type="ECO:0000313" key="15">
    <source>
        <dbReference type="Proteomes" id="UP000441333"/>
    </source>
</evidence>
<proteinExistence type="inferred from homology"/>
<sequence>MKFIESIKNVWKIEELRNRIMVTLGLLLVYRFGAQVVLPGIDASQLGGLADKTDGGLLGLLNAFTGGAFANASVFALGIMPYISASIVVQLMGIAIPYLQKLQKEGASGQKKINQITRWLTIAICLLQAPGYLASLPALGIPQSAFLLGTGPLFYFSSVSILVTGCIFAMWLGEKITDKGIGNGISLLIMVGIIATLPQAFLQNAATRLEGGGNGGLMMVLIEFVIWFVIILAAIMLVMGVRKIAVQYARRTASGGYEKSAEAGSRQYIPLKLNASGVMPIIFAQAIMFVPGLIGGSSFLKETATGTWLQTNFSDMFGFWYNVTFALLIIVFTYFYTAITVPTNKMADDLKRSGGFIPGIRPGSETSEYLDKIMSQITLPGSIFLALIAIFPALIVKLMGVQQGWALFFGGTSLLIMVGVAIDTMQQINSYLLNRHYDGLMKTGKNRKAVA</sequence>
<comment type="subunit">
    <text evidence="10">Component of the Sec protein translocase complex. Heterotrimer consisting of SecY, SecE and SecG subunits. The heterotrimers can form oligomers, although 1 heterotrimer is thought to be able to translocate proteins. Interacts with the ribosome. Interacts with SecDF, and other proteins may be involved. Interacts with SecA.</text>
</comment>
<evidence type="ECO:0000256" key="7">
    <source>
        <dbReference type="ARBA" id="ARBA00023010"/>
    </source>
</evidence>
<comment type="similarity">
    <text evidence="2 10 13">Belongs to the SecY/SEC61-alpha family.</text>
</comment>
<dbReference type="PANTHER" id="PTHR10906">
    <property type="entry name" value="SECY/SEC61-ALPHA FAMILY MEMBER"/>
    <property type="match status" value="1"/>
</dbReference>
<dbReference type="SUPFAM" id="SSF103491">
    <property type="entry name" value="Preprotein translocase SecY subunit"/>
    <property type="match status" value="1"/>
</dbReference>
<dbReference type="Proteomes" id="UP000441333">
    <property type="component" value="Unassembled WGS sequence"/>
</dbReference>
<name>A0A6N6MB60_9FLAO</name>
<dbReference type="GO" id="GO:0006605">
    <property type="term" value="P:protein targeting"/>
    <property type="evidence" value="ECO:0007669"/>
    <property type="project" value="UniProtKB-UniRule"/>
</dbReference>
<dbReference type="NCBIfam" id="TIGR00967">
    <property type="entry name" value="3a0501s007"/>
    <property type="match status" value="1"/>
</dbReference>
<dbReference type="EMBL" id="WAAT01000046">
    <property type="protein sequence ID" value="KAB1067450.1"/>
    <property type="molecule type" value="Genomic_DNA"/>
</dbReference>
<dbReference type="InterPro" id="IPR023201">
    <property type="entry name" value="SecY_dom_sf"/>
</dbReference>
<keyword evidence="10" id="KW-1003">Cell membrane</keyword>
<feature type="transmembrane region" description="Helical" evidence="10">
    <location>
        <begin position="185"/>
        <end position="205"/>
    </location>
</feature>
<gene>
    <name evidence="10 14" type="primary">secY</name>
    <name evidence="14" type="ORF">F6U93_10410</name>
</gene>
<feature type="transmembrane region" description="Helical" evidence="10">
    <location>
        <begin position="377"/>
        <end position="399"/>
    </location>
</feature>
<keyword evidence="8 10" id="KW-0472">Membrane</keyword>
<comment type="function">
    <text evidence="10 11">The central subunit of the protein translocation channel SecYEG. Consists of two halves formed by TMs 1-5 and 6-10. These two domains form a lateral gate at the front which open onto the bilayer between TMs 2 and 7, and are clamped together by SecE at the back. The channel is closed by both a pore ring composed of hydrophobic SecY resides and a short helix (helix 2A) on the extracellular side of the membrane which forms a plug. The plug probably moves laterally to allow the channel to open. The ring and the pore may move independently.</text>
</comment>
<dbReference type="GO" id="GO:0065002">
    <property type="term" value="P:intracellular protein transmembrane transport"/>
    <property type="evidence" value="ECO:0007669"/>
    <property type="project" value="UniProtKB-UniRule"/>
</dbReference>
<dbReference type="InterPro" id="IPR030659">
    <property type="entry name" value="SecY_CS"/>
</dbReference>
<evidence type="ECO:0000256" key="3">
    <source>
        <dbReference type="ARBA" id="ARBA00022448"/>
    </source>
</evidence>
<evidence type="ECO:0000256" key="4">
    <source>
        <dbReference type="ARBA" id="ARBA00022692"/>
    </source>
</evidence>
<dbReference type="RefSeq" id="WP_150939530.1">
    <property type="nucleotide sequence ID" value="NZ_WAAT01000046.1"/>
</dbReference>
<feature type="transmembrane region" description="Helical" evidence="10">
    <location>
        <begin position="119"/>
        <end position="141"/>
    </location>
</feature>
<keyword evidence="4 10" id="KW-0812">Transmembrane</keyword>
<organism evidence="14 15">
    <name type="scientific">Pseudotamlana haliotis</name>
    <dbReference type="NCBI Taxonomy" id="2614804"/>
    <lineage>
        <taxon>Bacteria</taxon>
        <taxon>Pseudomonadati</taxon>
        <taxon>Bacteroidota</taxon>
        <taxon>Flavobacteriia</taxon>
        <taxon>Flavobacteriales</taxon>
        <taxon>Flavobacteriaceae</taxon>
        <taxon>Pseudotamlana</taxon>
    </lineage>
</organism>
<feature type="transmembrane region" description="Helical" evidence="10">
    <location>
        <begin position="20"/>
        <end position="41"/>
    </location>
</feature>
<dbReference type="AlphaFoldDB" id="A0A6N6MB60"/>
<dbReference type="FunFam" id="1.10.3370.10:FF:000001">
    <property type="entry name" value="Preprotein translocase subunit SecY"/>
    <property type="match status" value="1"/>
</dbReference>
<keyword evidence="6 10" id="KW-1133">Transmembrane helix</keyword>
<feature type="transmembrane region" description="Helical" evidence="10">
    <location>
        <begin position="79"/>
        <end position="99"/>
    </location>
</feature>
<evidence type="ECO:0000256" key="5">
    <source>
        <dbReference type="ARBA" id="ARBA00022927"/>
    </source>
</evidence>
<dbReference type="GO" id="GO:0005886">
    <property type="term" value="C:plasma membrane"/>
    <property type="evidence" value="ECO:0007669"/>
    <property type="project" value="UniProtKB-SubCell"/>
</dbReference>
<keyword evidence="7 10" id="KW-0811">Translocation</keyword>
<dbReference type="Pfam" id="PF00344">
    <property type="entry name" value="SecY"/>
    <property type="match status" value="1"/>
</dbReference>
<evidence type="ECO:0000256" key="10">
    <source>
        <dbReference type="HAMAP-Rule" id="MF_01465"/>
    </source>
</evidence>
<comment type="subcellular location">
    <subcellularLocation>
        <location evidence="10">Cell membrane</location>
        <topology evidence="10">Multi-pass membrane protein</topology>
    </subcellularLocation>
    <subcellularLocation>
        <location evidence="1 12">Membrane</location>
        <topology evidence="1 12">Multi-pass membrane protein</topology>
    </subcellularLocation>
</comment>
<evidence type="ECO:0000256" key="9">
    <source>
        <dbReference type="ARBA" id="ARBA00039733"/>
    </source>
</evidence>
<keyword evidence="15" id="KW-1185">Reference proteome</keyword>
<dbReference type="PIRSF" id="PIRSF004557">
    <property type="entry name" value="SecY"/>
    <property type="match status" value="1"/>
</dbReference>
<dbReference type="InterPro" id="IPR026593">
    <property type="entry name" value="SecY"/>
</dbReference>
<dbReference type="Gene3D" id="1.10.3370.10">
    <property type="entry name" value="SecY subunit domain"/>
    <property type="match status" value="1"/>
</dbReference>
<evidence type="ECO:0000256" key="6">
    <source>
        <dbReference type="ARBA" id="ARBA00022989"/>
    </source>
</evidence>
<dbReference type="PROSITE" id="PS00755">
    <property type="entry name" value="SECY_1"/>
    <property type="match status" value="1"/>
</dbReference>
<feature type="transmembrane region" description="Helical" evidence="10">
    <location>
        <begin position="405"/>
        <end position="425"/>
    </location>
</feature>
<evidence type="ECO:0000256" key="11">
    <source>
        <dbReference type="RuleBase" id="RU000537"/>
    </source>
</evidence>
<dbReference type="InterPro" id="IPR002208">
    <property type="entry name" value="SecY/SEC61-alpha"/>
</dbReference>
<evidence type="ECO:0000313" key="14">
    <source>
        <dbReference type="EMBL" id="KAB1067450.1"/>
    </source>
</evidence>
<evidence type="ECO:0000256" key="12">
    <source>
        <dbReference type="RuleBase" id="RU003484"/>
    </source>
</evidence>
<dbReference type="HAMAP" id="MF_01465">
    <property type="entry name" value="SecY"/>
    <property type="match status" value="1"/>
</dbReference>
<dbReference type="GO" id="GO:0043952">
    <property type="term" value="P:protein transport by the Sec complex"/>
    <property type="evidence" value="ECO:0007669"/>
    <property type="project" value="UniProtKB-UniRule"/>
</dbReference>
<feature type="transmembrane region" description="Helical" evidence="10">
    <location>
        <begin position="217"/>
        <end position="241"/>
    </location>
</feature>
<comment type="caution">
    <text evidence="14">The sequence shown here is derived from an EMBL/GenBank/DDBJ whole genome shotgun (WGS) entry which is preliminary data.</text>
</comment>
<dbReference type="PROSITE" id="PS00756">
    <property type="entry name" value="SECY_2"/>
    <property type="match status" value="1"/>
</dbReference>
<keyword evidence="3 10" id="KW-0813">Transport</keyword>
<accession>A0A6N6MB60</accession>
<feature type="transmembrane region" description="Helical" evidence="10">
    <location>
        <begin position="278"/>
        <end position="299"/>
    </location>
</feature>
<evidence type="ECO:0000256" key="13">
    <source>
        <dbReference type="RuleBase" id="RU004349"/>
    </source>
</evidence>
<evidence type="ECO:0000256" key="2">
    <source>
        <dbReference type="ARBA" id="ARBA00005751"/>
    </source>
</evidence>
<evidence type="ECO:0000256" key="1">
    <source>
        <dbReference type="ARBA" id="ARBA00004141"/>
    </source>
</evidence>
<evidence type="ECO:0000256" key="8">
    <source>
        <dbReference type="ARBA" id="ARBA00023136"/>
    </source>
</evidence>
<feature type="transmembrane region" description="Helical" evidence="10">
    <location>
        <begin position="319"/>
        <end position="341"/>
    </location>
</feature>
<keyword evidence="5 10" id="KW-0653">Protein transport</keyword>
<feature type="transmembrane region" description="Helical" evidence="10">
    <location>
        <begin position="153"/>
        <end position="173"/>
    </location>
</feature>
<dbReference type="PRINTS" id="PR00303">
    <property type="entry name" value="SECYTRNLCASE"/>
</dbReference>